<dbReference type="EMBL" id="CAJNOC010001768">
    <property type="protein sequence ID" value="CAF0889587.1"/>
    <property type="molecule type" value="Genomic_DNA"/>
</dbReference>
<reference evidence="6" key="1">
    <citation type="submission" date="2021-02" db="EMBL/GenBank/DDBJ databases">
        <authorList>
            <person name="Nowell W R."/>
        </authorList>
    </citation>
    <scope>NUCLEOTIDE SEQUENCE</scope>
    <source>
        <strain evidence="6">Ploen Becks lab</strain>
    </source>
</reference>
<proteinExistence type="predicted"/>
<evidence type="ECO:0000313" key="6">
    <source>
        <dbReference type="EMBL" id="CAF0889587.1"/>
    </source>
</evidence>
<dbReference type="Proteomes" id="UP000663879">
    <property type="component" value="Unassembled WGS sequence"/>
</dbReference>
<keyword evidence="4" id="KW-0812">Transmembrane</keyword>
<accession>A0A813YW70</accession>
<dbReference type="GO" id="GO:0005789">
    <property type="term" value="C:endoplasmic reticulum membrane"/>
    <property type="evidence" value="ECO:0007669"/>
    <property type="project" value="TreeGrafter"/>
</dbReference>
<evidence type="ECO:0000313" key="7">
    <source>
        <dbReference type="Proteomes" id="UP000663879"/>
    </source>
</evidence>
<gene>
    <name evidence="6" type="ORF">OXX778_LOCUS10838</name>
</gene>
<dbReference type="GO" id="GO:0032366">
    <property type="term" value="P:intracellular sterol transport"/>
    <property type="evidence" value="ECO:0007669"/>
    <property type="project" value="TreeGrafter"/>
</dbReference>
<comment type="subcellular location">
    <subcellularLocation>
        <location evidence="1">Membrane</location>
    </subcellularLocation>
</comment>
<organism evidence="6 7">
    <name type="scientific">Brachionus calyciflorus</name>
    <dbReference type="NCBI Taxonomy" id="104777"/>
    <lineage>
        <taxon>Eukaryota</taxon>
        <taxon>Metazoa</taxon>
        <taxon>Spiralia</taxon>
        <taxon>Gnathifera</taxon>
        <taxon>Rotifera</taxon>
        <taxon>Eurotatoria</taxon>
        <taxon>Monogononta</taxon>
        <taxon>Pseudotrocha</taxon>
        <taxon>Ploima</taxon>
        <taxon>Brachionidae</taxon>
        <taxon>Brachionus</taxon>
    </lineage>
</organism>
<dbReference type="PANTHER" id="PTHR23319">
    <property type="entry name" value="GRAM DOMAIN CONTAINING 1B, ISOFORM E"/>
    <property type="match status" value="1"/>
</dbReference>
<keyword evidence="2 4" id="KW-0472">Membrane</keyword>
<dbReference type="InterPro" id="IPR031968">
    <property type="entry name" value="VASt"/>
</dbReference>
<evidence type="ECO:0000256" key="4">
    <source>
        <dbReference type="SAM" id="Phobius"/>
    </source>
</evidence>
<feature type="compositionally biased region" description="Basic and acidic residues" evidence="3">
    <location>
        <begin position="69"/>
        <end position="78"/>
    </location>
</feature>
<feature type="region of interest" description="Disordered" evidence="3">
    <location>
        <begin position="1"/>
        <end position="87"/>
    </location>
</feature>
<keyword evidence="7" id="KW-1185">Reference proteome</keyword>
<dbReference type="Pfam" id="PF16016">
    <property type="entry name" value="VASt"/>
    <property type="match status" value="1"/>
</dbReference>
<name>A0A813YW70_9BILA</name>
<protein>
    <recommendedName>
        <fullName evidence="5">VASt domain-containing protein</fullName>
    </recommendedName>
</protein>
<dbReference type="AlphaFoldDB" id="A0A813YW70"/>
<dbReference type="PANTHER" id="PTHR23319:SF4">
    <property type="entry name" value="GRAM DOMAIN CONTAINING 1B, ISOFORM E"/>
    <property type="match status" value="1"/>
</dbReference>
<feature type="transmembrane region" description="Helical" evidence="4">
    <location>
        <begin position="332"/>
        <end position="352"/>
    </location>
</feature>
<dbReference type="OrthoDB" id="2162691at2759"/>
<dbReference type="GO" id="GO:0140268">
    <property type="term" value="C:endoplasmic reticulum-plasma membrane contact site"/>
    <property type="evidence" value="ECO:0007669"/>
    <property type="project" value="TreeGrafter"/>
</dbReference>
<evidence type="ECO:0000256" key="1">
    <source>
        <dbReference type="ARBA" id="ARBA00004370"/>
    </source>
</evidence>
<dbReference type="GO" id="GO:0032934">
    <property type="term" value="F:sterol binding"/>
    <property type="evidence" value="ECO:0007669"/>
    <property type="project" value="TreeGrafter"/>
</dbReference>
<evidence type="ECO:0000259" key="5">
    <source>
        <dbReference type="PROSITE" id="PS51778"/>
    </source>
</evidence>
<evidence type="ECO:0000256" key="3">
    <source>
        <dbReference type="SAM" id="MobiDB-lite"/>
    </source>
</evidence>
<comment type="caution">
    <text evidence="6">The sequence shown here is derived from an EMBL/GenBank/DDBJ whole genome shotgun (WGS) entry which is preliminary data.</text>
</comment>
<sequence length="432" mass="49698">MNKSEQNLNDEKDTTRMHFVSDAFSNASKALNNLISSNKQPTTSNKHSRSNSETFVDDKKKQKKQWFSKPKEEPKQELNTRSQSVEPVARETIKEEIQAPVISDNQIECNCSNHEGKELLNKAYDLSVDFIYNCLFNTDSEFNKAYLLANKFINLKANEWANDIRTLEYNIDLGAFGSAKNVEKQKIIKKEENECIVAETETTTSGVPYADYFTVLTKICITKQSAKTSKLLVNARIDYKKKPNFVIKGFIEKNTFSNMKACFDYIDKNLVLCQSKNAIGNKSEQINVENNIELSKLVEINVEESKEPHPNVKIFEENQLRFFIWKFNQTTVTTFLLVLVLLTLVFNLRIYYRLNYAENIVFESLKSNRVGIGSCSPGSDENSNYDNLVKFIQNDLNNWKSIMSNTISQIKLIENSLKQFDKIISNATRNFK</sequence>
<keyword evidence="4" id="KW-1133">Transmembrane helix</keyword>
<dbReference type="PROSITE" id="PS51778">
    <property type="entry name" value="VAST"/>
    <property type="match status" value="1"/>
</dbReference>
<dbReference type="GO" id="GO:0120015">
    <property type="term" value="F:sterol transfer activity"/>
    <property type="evidence" value="ECO:0007669"/>
    <property type="project" value="TreeGrafter"/>
</dbReference>
<dbReference type="GO" id="GO:0005886">
    <property type="term" value="C:plasma membrane"/>
    <property type="evidence" value="ECO:0007669"/>
    <property type="project" value="TreeGrafter"/>
</dbReference>
<feature type="compositionally biased region" description="Polar residues" evidence="3">
    <location>
        <begin position="23"/>
        <end position="45"/>
    </location>
</feature>
<dbReference type="InterPro" id="IPR051482">
    <property type="entry name" value="Cholesterol_transport"/>
</dbReference>
<evidence type="ECO:0000256" key="2">
    <source>
        <dbReference type="ARBA" id="ARBA00023136"/>
    </source>
</evidence>
<feature type="domain" description="VASt" evidence="5">
    <location>
        <begin position="115"/>
        <end position="270"/>
    </location>
</feature>